<dbReference type="GO" id="GO:0005634">
    <property type="term" value="C:nucleus"/>
    <property type="evidence" value="ECO:0007669"/>
    <property type="project" value="TreeGrafter"/>
</dbReference>
<name>A0AAV4MDW4_CAEEX</name>
<dbReference type="PANTHER" id="PTHR46098">
    <property type="entry name" value="TRNA (CYTOSINE(38)-C(5))-METHYLTRANSFERASE"/>
    <property type="match status" value="1"/>
</dbReference>
<dbReference type="Gene3D" id="3.90.120.10">
    <property type="entry name" value="DNA Methylase, subunit A, domain 2"/>
    <property type="match status" value="1"/>
</dbReference>
<keyword evidence="1 7" id="KW-0489">Methyltransferase</keyword>
<dbReference type="EC" id="2.1.1.204" evidence="4"/>
<dbReference type="InterPro" id="IPR029063">
    <property type="entry name" value="SAM-dependent_MTases_sf"/>
</dbReference>
<dbReference type="AlphaFoldDB" id="A0AAV4MDW4"/>
<dbReference type="Pfam" id="PF00145">
    <property type="entry name" value="DNA_methylase"/>
    <property type="match status" value="1"/>
</dbReference>
<dbReference type="GO" id="GO:0032259">
    <property type="term" value="P:methylation"/>
    <property type="evidence" value="ECO:0007669"/>
    <property type="project" value="UniProtKB-KW"/>
</dbReference>
<dbReference type="GO" id="GO:0008168">
    <property type="term" value="F:methyltransferase activity"/>
    <property type="evidence" value="ECO:0007669"/>
    <property type="project" value="UniProtKB-KW"/>
</dbReference>
<accession>A0AAV4MDW4</accession>
<keyword evidence="3 7" id="KW-0949">S-adenosyl-L-methionine</keyword>
<dbReference type="Gene3D" id="3.40.50.150">
    <property type="entry name" value="Vaccinia Virus protein VP39"/>
    <property type="match status" value="1"/>
</dbReference>
<keyword evidence="2 7" id="KW-0808">Transferase</keyword>
<proteinExistence type="inferred from homology"/>
<dbReference type="InterPro" id="IPR050750">
    <property type="entry name" value="C5-MTase"/>
</dbReference>
<dbReference type="EMBL" id="BPLR01002154">
    <property type="protein sequence ID" value="GIX70603.1"/>
    <property type="molecule type" value="Genomic_DNA"/>
</dbReference>
<evidence type="ECO:0000256" key="4">
    <source>
        <dbReference type="ARBA" id="ARBA00039081"/>
    </source>
</evidence>
<dbReference type="PROSITE" id="PS00095">
    <property type="entry name" value="C5_MTASE_2"/>
    <property type="match status" value="1"/>
</dbReference>
<comment type="similarity">
    <text evidence="7">Belongs to the class I-like SAM-binding methyltransferase superfamily. C5-methyltransferase family.</text>
</comment>
<dbReference type="PRINTS" id="PR00105">
    <property type="entry name" value="C5METTRFRASE"/>
</dbReference>
<comment type="caution">
    <text evidence="8">The sequence shown here is derived from an EMBL/GenBank/DDBJ whole genome shotgun (WGS) entry which is preliminary data.</text>
</comment>
<evidence type="ECO:0000256" key="5">
    <source>
        <dbReference type="ARBA" id="ARBA00039681"/>
    </source>
</evidence>
<dbReference type="PROSITE" id="PS51679">
    <property type="entry name" value="SAM_MT_C5"/>
    <property type="match status" value="1"/>
</dbReference>
<keyword evidence="9" id="KW-1185">Reference proteome</keyword>
<sequence length="257" mass="29779">MLVIYIEKLKRKPSYILLENVQGFENSQARDALIETIENSGYIHQEFLLTPQYCGIPNSRLRYYIIAKLRSEQFSFMKTQEILLEIPNISNCWKYTCKKCVQAKTNEDEACPLKHFLEDKSDEYFESYLIPDVILLKYWSVFDIVTENSCNSCCFTKAYHRYAQGTGSVILAVNETEADDIFACVRKSEDSQVQLTLLKKLKLRYFTPKEIANIMCFPNSFGFPSSVTVRQMYKSLGNSLNVFVVSCLMKLMLDKPD</sequence>
<gene>
    <name evidence="8" type="ORF">CEXT_283291</name>
</gene>
<evidence type="ECO:0000256" key="7">
    <source>
        <dbReference type="PROSITE-ProRule" id="PRU01016"/>
    </source>
</evidence>
<evidence type="ECO:0000256" key="3">
    <source>
        <dbReference type="ARBA" id="ARBA00022691"/>
    </source>
</evidence>
<evidence type="ECO:0000256" key="1">
    <source>
        <dbReference type="ARBA" id="ARBA00022603"/>
    </source>
</evidence>
<evidence type="ECO:0000313" key="8">
    <source>
        <dbReference type="EMBL" id="GIX70603.1"/>
    </source>
</evidence>
<evidence type="ECO:0000313" key="9">
    <source>
        <dbReference type="Proteomes" id="UP001054945"/>
    </source>
</evidence>
<dbReference type="SUPFAM" id="SSF53335">
    <property type="entry name" value="S-adenosyl-L-methionine-dependent methyltransferases"/>
    <property type="match status" value="1"/>
</dbReference>
<evidence type="ECO:0000256" key="2">
    <source>
        <dbReference type="ARBA" id="ARBA00022679"/>
    </source>
</evidence>
<organism evidence="8 9">
    <name type="scientific">Caerostris extrusa</name>
    <name type="common">Bark spider</name>
    <name type="synonym">Caerostris bankana</name>
    <dbReference type="NCBI Taxonomy" id="172846"/>
    <lineage>
        <taxon>Eukaryota</taxon>
        <taxon>Metazoa</taxon>
        <taxon>Ecdysozoa</taxon>
        <taxon>Arthropoda</taxon>
        <taxon>Chelicerata</taxon>
        <taxon>Arachnida</taxon>
        <taxon>Araneae</taxon>
        <taxon>Araneomorphae</taxon>
        <taxon>Entelegynae</taxon>
        <taxon>Araneoidea</taxon>
        <taxon>Araneidae</taxon>
        <taxon>Caerostris</taxon>
    </lineage>
</organism>
<dbReference type="InterPro" id="IPR031303">
    <property type="entry name" value="C5_meth_CS"/>
</dbReference>
<dbReference type="PANTHER" id="PTHR46098:SF1">
    <property type="entry name" value="TRNA (CYTOSINE(38)-C(5))-METHYLTRANSFERASE"/>
    <property type="match status" value="1"/>
</dbReference>
<dbReference type="InterPro" id="IPR001525">
    <property type="entry name" value="C5_MeTfrase"/>
</dbReference>
<reference evidence="8 9" key="1">
    <citation type="submission" date="2021-06" db="EMBL/GenBank/DDBJ databases">
        <title>Caerostris extrusa draft genome.</title>
        <authorList>
            <person name="Kono N."/>
            <person name="Arakawa K."/>
        </authorList>
    </citation>
    <scope>NUCLEOTIDE SEQUENCE [LARGE SCALE GENOMIC DNA]</scope>
</reference>
<protein>
    <recommendedName>
        <fullName evidence="5">tRNA (cytosine(38)-C(5))-methyltransferase</fullName>
        <ecNumber evidence="4">2.1.1.204</ecNumber>
    </recommendedName>
    <alternativeName>
        <fullName evidence="6">DNA (cytosine-5)-methyltransferase-like protein 2</fullName>
    </alternativeName>
</protein>
<evidence type="ECO:0000256" key="6">
    <source>
        <dbReference type="ARBA" id="ARBA00042810"/>
    </source>
</evidence>
<comment type="caution">
    <text evidence="7">Lacks conserved residue(s) required for the propagation of feature annotation.</text>
</comment>
<dbReference type="Proteomes" id="UP001054945">
    <property type="component" value="Unassembled WGS sequence"/>
</dbReference>